<dbReference type="HOGENOM" id="CLU_1095775_0_0_1"/>
<evidence type="ECO:0000313" key="3">
    <source>
        <dbReference type="Proteomes" id="UP000007015"/>
    </source>
</evidence>
<dbReference type="AlphaFoldDB" id="B8AGL9"/>
<dbReference type="Gene3D" id="3.90.190.10">
    <property type="entry name" value="Protein tyrosine phosphatase superfamily"/>
    <property type="match status" value="1"/>
</dbReference>
<dbReference type="SUPFAM" id="SSF52799">
    <property type="entry name" value="(Phosphotyrosine protein) phosphatases II"/>
    <property type="match status" value="1"/>
</dbReference>
<dbReference type="Proteomes" id="UP000007015">
    <property type="component" value="Chromosome 2"/>
</dbReference>
<evidence type="ECO:0000313" key="2">
    <source>
        <dbReference type="EMBL" id="EEC73048.1"/>
    </source>
</evidence>
<sequence length="254" mass="28620">MLFYPTVVYNVVKSCFEPHFYWWDQVDMHVLLSAHPCPSNIMWLKKLGVYDVVTLSESYERLVCQAHGIENLVLPTRGYLHAPSFENLCQTVVSFTNLLKMYILWYDRITMMDSSLMLITCQPLRPQQARGEEGKQVLQVLGVMEAVTIMAIALANGGGKPPNWQDFVGIITLLIINSTISFIENNVVNAAAALMARVAPRAKSFLMSFNFAYSEGGQISEHVAQERWQQQLELCDGEQGRRPASGGERRSLGK</sequence>
<dbReference type="Gene3D" id="1.20.1110.10">
    <property type="entry name" value="Calcium-transporting ATPase, transmembrane domain"/>
    <property type="match status" value="1"/>
</dbReference>
<dbReference type="PANTHER" id="PTHR46274">
    <property type="entry name" value="PHOSPHATIDYLINOSITOL PHOSPHATASE"/>
    <property type="match status" value="1"/>
</dbReference>
<evidence type="ECO:0000256" key="1">
    <source>
        <dbReference type="SAM" id="MobiDB-lite"/>
    </source>
</evidence>
<dbReference type="Gramene" id="BGIOSGA006572-TA">
    <property type="protein sequence ID" value="BGIOSGA006572-PA"/>
    <property type="gene ID" value="BGIOSGA006572"/>
</dbReference>
<proteinExistence type="predicted"/>
<feature type="region of interest" description="Disordered" evidence="1">
    <location>
        <begin position="234"/>
        <end position="254"/>
    </location>
</feature>
<reference evidence="2 3" key="1">
    <citation type="journal article" date="2005" name="PLoS Biol.">
        <title>The genomes of Oryza sativa: a history of duplications.</title>
        <authorList>
            <person name="Yu J."/>
            <person name="Wang J."/>
            <person name="Lin W."/>
            <person name="Li S."/>
            <person name="Li H."/>
            <person name="Zhou J."/>
            <person name="Ni P."/>
            <person name="Dong W."/>
            <person name="Hu S."/>
            <person name="Zeng C."/>
            <person name="Zhang J."/>
            <person name="Zhang Y."/>
            <person name="Li R."/>
            <person name="Xu Z."/>
            <person name="Li S."/>
            <person name="Li X."/>
            <person name="Zheng H."/>
            <person name="Cong L."/>
            <person name="Lin L."/>
            <person name="Yin J."/>
            <person name="Geng J."/>
            <person name="Li G."/>
            <person name="Shi J."/>
            <person name="Liu J."/>
            <person name="Lv H."/>
            <person name="Li J."/>
            <person name="Wang J."/>
            <person name="Deng Y."/>
            <person name="Ran L."/>
            <person name="Shi X."/>
            <person name="Wang X."/>
            <person name="Wu Q."/>
            <person name="Li C."/>
            <person name="Ren X."/>
            <person name="Wang J."/>
            <person name="Wang X."/>
            <person name="Li D."/>
            <person name="Liu D."/>
            <person name="Zhang X."/>
            <person name="Ji Z."/>
            <person name="Zhao W."/>
            <person name="Sun Y."/>
            <person name="Zhang Z."/>
            <person name="Bao J."/>
            <person name="Han Y."/>
            <person name="Dong L."/>
            <person name="Ji J."/>
            <person name="Chen P."/>
            <person name="Wu S."/>
            <person name="Liu J."/>
            <person name="Xiao Y."/>
            <person name="Bu D."/>
            <person name="Tan J."/>
            <person name="Yang L."/>
            <person name="Ye C."/>
            <person name="Zhang J."/>
            <person name="Xu J."/>
            <person name="Zhou Y."/>
            <person name="Yu Y."/>
            <person name="Zhang B."/>
            <person name="Zhuang S."/>
            <person name="Wei H."/>
            <person name="Liu B."/>
            <person name="Lei M."/>
            <person name="Yu H."/>
            <person name="Li Y."/>
            <person name="Xu H."/>
            <person name="Wei S."/>
            <person name="He X."/>
            <person name="Fang L."/>
            <person name="Zhang Z."/>
            <person name="Zhang Y."/>
            <person name="Huang X."/>
            <person name="Su Z."/>
            <person name="Tong W."/>
            <person name="Li J."/>
            <person name="Tong Z."/>
            <person name="Li S."/>
            <person name="Ye J."/>
            <person name="Wang L."/>
            <person name="Fang L."/>
            <person name="Lei T."/>
            <person name="Chen C."/>
            <person name="Chen H."/>
            <person name="Xu Z."/>
            <person name="Li H."/>
            <person name="Huang H."/>
            <person name="Zhang F."/>
            <person name="Xu H."/>
            <person name="Li N."/>
            <person name="Zhao C."/>
            <person name="Li S."/>
            <person name="Dong L."/>
            <person name="Huang Y."/>
            <person name="Li L."/>
            <person name="Xi Y."/>
            <person name="Qi Q."/>
            <person name="Li W."/>
            <person name="Zhang B."/>
            <person name="Hu W."/>
            <person name="Zhang Y."/>
            <person name="Tian X."/>
            <person name="Jiao Y."/>
            <person name="Liang X."/>
            <person name="Jin J."/>
            <person name="Gao L."/>
            <person name="Zheng W."/>
            <person name="Hao B."/>
            <person name="Liu S."/>
            <person name="Wang W."/>
            <person name="Yuan L."/>
            <person name="Cao M."/>
            <person name="McDermott J."/>
            <person name="Samudrala R."/>
            <person name="Wang J."/>
            <person name="Wong G.K."/>
            <person name="Yang H."/>
        </authorList>
    </citation>
    <scope>NUCLEOTIDE SEQUENCE [LARGE SCALE GENOMIC DNA]</scope>
    <source>
        <strain evidence="3">cv. 93-11</strain>
    </source>
</reference>
<accession>B8AGL9</accession>
<dbReference type="InterPro" id="IPR029021">
    <property type="entry name" value="Prot-tyrosine_phosphatase-like"/>
</dbReference>
<organism evidence="2 3">
    <name type="scientific">Oryza sativa subsp. indica</name>
    <name type="common">Rice</name>
    <dbReference type="NCBI Taxonomy" id="39946"/>
    <lineage>
        <taxon>Eukaryota</taxon>
        <taxon>Viridiplantae</taxon>
        <taxon>Streptophyta</taxon>
        <taxon>Embryophyta</taxon>
        <taxon>Tracheophyta</taxon>
        <taxon>Spermatophyta</taxon>
        <taxon>Magnoliopsida</taxon>
        <taxon>Liliopsida</taxon>
        <taxon>Poales</taxon>
        <taxon>Poaceae</taxon>
        <taxon>BOP clade</taxon>
        <taxon>Oryzoideae</taxon>
        <taxon>Oryzeae</taxon>
        <taxon>Oryzinae</taxon>
        <taxon>Oryza</taxon>
        <taxon>Oryza sativa</taxon>
    </lineage>
</organism>
<gene>
    <name evidence="2" type="ORF">OsI_06999</name>
</gene>
<dbReference type="STRING" id="39946.B8AGL9"/>
<dbReference type="PANTHER" id="PTHR46274:SF9">
    <property type="entry name" value="PHOSPHATIDYLGLYCEROPHOSPHATE PHOSPHATASE PTPMT1"/>
    <property type="match status" value="1"/>
</dbReference>
<keyword evidence="3" id="KW-1185">Reference proteome</keyword>
<protein>
    <submittedName>
        <fullName evidence="2">Uncharacterized protein</fullName>
    </submittedName>
</protein>
<name>B8AGL9_ORYSI</name>
<dbReference type="EMBL" id="CM000127">
    <property type="protein sequence ID" value="EEC73048.1"/>
    <property type="molecule type" value="Genomic_DNA"/>
</dbReference>